<evidence type="ECO:0000313" key="3">
    <source>
        <dbReference type="Proteomes" id="UP000659654"/>
    </source>
</evidence>
<dbReference type="EMBL" id="CAJFCV020000006">
    <property type="protein sequence ID" value="CAG9132254.1"/>
    <property type="molecule type" value="Genomic_DNA"/>
</dbReference>
<dbReference type="SMR" id="A0A7I8XAI4"/>
<gene>
    <name evidence="2" type="ORF">BXYJ_LOCUS15808</name>
</gene>
<sequence>MAATIRENLLKFELRPMEIPRPKCVGMEFVQTIGRQGFYKTVRNEAQKYGVAIKEKGPRRPVLPDFWQNSQSSDSSAATTPSPTEMHYVGYKVDQNFNEVFVRRFSLNHSSTDSIPEEPEYPEPEPDYDVDDKPRSRIPDAPPLPPNFFKKPANALRSRKNTKTRFLALNSKNNSHFNFSDMSHRTKCRKVVDFPTKKRIPTKNATTWRKCPTLVVKVLIRPIHLINSHSTSNCSSESWIRRKFSASILDIPLAMSTASSSSDLSTESVECPEMGLEFLKHIDVRGMRRCVRMADKDFVGFLRSLGIVLDESLVHLRNPSVDVLYWLERDPIMKPKQIFLLSYLWALGHHQTKPLDQLLPIHGANGDVVDVDHIAAWLRRFSAICRQWKSKMSSDFRARGAVKKYATEFLWRSFFGDQCFYHLWAQILYFSRN</sequence>
<proteinExistence type="predicted"/>
<reference evidence="2" key="1">
    <citation type="submission" date="2020-09" db="EMBL/GenBank/DDBJ databases">
        <authorList>
            <person name="Kikuchi T."/>
        </authorList>
    </citation>
    <scope>NUCLEOTIDE SEQUENCE</scope>
    <source>
        <strain evidence="2">Ka4C1</strain>
    </source>
</reference>
<feature type="compositionally biased region" description="Acidic residues" evidence="1">
    <location>
        <begin position="115"/>
        <end position="130"/>
    </location>
</feature>
<feature type="compositionally biased region" description="Low complexity" evidence="1">
    <location>
        <begin position="70"/>
        <end position="83"/>
    </location>
</feature>
<accession>A0A7I8XAI4</accession>
<dbReference type="AlphaFoldDB" id="A0A7I8XAI4"/>
<dbReference type="Proteomes" id="UP000582659">
    <property type="component" value="Unassembled WGS sequence"/>
</dbReference>
<dbReference type="EMBL" id="CAJFDI010000006">
    <property type="protein sequence ID" value="CAD5235717.1"/>
    <property type="molecule type" value="Genomic_DNA"/>
</dbReference>
<keyword evidence="3" id="KW-1185">Reference proteome</keyword>
<dbReference type="Proteomes" id="UP000659654">
    <property type="component" value="Unassembled WGS sequence"/>
</dbReference>
<feature type="region of interest" description="Disordered" evidence="1">
    <location>
        <begin position="111"/>
        <end position="152"/>
    </location>
</feature>
<organism evidence="2 3">
    <name type="scientific">Bursaphelenchus xylophilus</name>
    <name type="common">Pinewood nematode worm</name>
    <name type="synonym">Aphelenchoides xylophilus</name>
    <dbReference type="NCBI Taxonomy" id="6326"/>
    <lineage>
        <taxon>Eukaryota</taxon>
        <taxon>Metazoa</taxon>
        <taxon>Ecdysozoa</taxon>
        <taxon>Nematoda</taxon>
        <taxon>Chromadorea</taxon>
        <taxon>Rhabditida</taxon>
        <taxon>Tylenchina</taxon>
        <taxon>Tylenchomorpha</taxon>
        <taxon>Aphelenchoidea</taxon>
        <taxon>Aphelenchoididae</taxon>
        <taxon>Bursaphelenchus</taxon>
    </lineage>
</organism>
<comment type="caution">
    <text evidence="2">The sequence shown here is derived from an EMBL/GenBank/DDBJ whole genome shotgun (WGS) entry which is preliminary data.</text>
</comment>
<dbReference type="OrthoDB" id="5831187at2759"/>
<evidence type="ECO:0000313" key="2">
    <source>
        <dbReference type="EMBL" id="CAD5235717.1"/>
    </source>
</evidence>
<feature type="region of interest" description="Disordered" evidence="1">
    <location>
        <begin position="60"/>
        <end position="83"/>
    </location>
</feature>
<protein>
    <submittedName>
        <fullName evidence="2">(pine wood nematode) hypothetical protein</fullName>
    </submittedName>
</protein>
<evidence type="ECO:0000256" key="1">
    <source>
        <dbReference type="SAM" id="MobiDB-lite"/>
    </source>
</evidence>
<name>A0A7I8XAI4_BURXY</name>